<dbReference type="Gene3D" id="1.20.1530.20">
    <property type="match status" value="1"/>
</dbReference>
<accession>A0ABV2BSC0</accession>
<comment type="caution">
    <text evidence="1">The sequence shown here is derived from an EMBL/GenBank/DDBJ whole genome shotgun (WGS) entry which is preliminary data.</text>
</comment>
<dbReference type="PANTHER" id="PTHR42751">
    <property type="entry name" value="SODIUM/HYDROGEN EXCHANGER FAMILY/TRKA DOMAIN PROTEIN"/>
    <property type="match status" value="1"/>
</dbReference>
<dbReference type="PANTHER" id="PTHR42751:SF1">
    <property type="entry name" value="CATION_PROTON ANTIPORTER YBAL-RELATED"/>
    <property type="match status" value="1"/>
</dbReference>
<organism evidence="1 2">
    <name type="scientific">Aliikangiella maris</name>
    <dbReference type="NCBI Taxonomy" id="3162458"/>
    <lineage>
        <taxon>Bacteria</taxon>
        <taxon>Pseudomonadati</taxon>
        <taxon>Pseudomonadota</taxon>
        <taxon>Gammaproteobacteria</taxon>
        <taxon>Oceanospirillales</taxon>
        <taxon>Pleioneaceae</taxon>
        <taxon>Aliikangiella</taxon>
    </lineage>
</organism>
<dbReference type="InterPro" id="IPR006153">
    <property type="entry name" value="Cation/H_exchanger_TM"/>
</dbReference>
<dbReference type="Gene3D" id="3.40.50.720">
    <property type="entry name" value="NAD(P)-binding Rossmann-like Domain"/>
    <property type="match status" value="1"/>
</dbReference>
<dbReference type="SUPFAM" id="SSF51735">
    <property type="entry name" value="NAD(P)-binding Rossmann-fold domains"/>
    <property type="match status" value="1"/>
</dbReference>
<evidence type="ECO:0000313" key="1">
    <source>
        <dbReference type="EMBL" id="MET1254837.1"/>
    </source>
</evidence>
<protein>
    <submittedName>
        <fullName evidence="1">Cation:proton antiporter</fullName>
    </submittedName>
</protein>
<dbReference type="Pfam" id="PF00999">
    <property type="entry name" value="Na_H_Exchanger"/>
    <property type="match status" value="1"/>
</dbReference>
<dbReference type="EMBL" id="JBEVCJ010000006">
    <property type="protein sequence ID" value="MET1254837.1"/>
    <property type="molecule type" value="Genomic_DNA"/>
</dbReference>
<dbReference type="Pfam" id="PF02254">
    <property type="entry name" value="TrkA_N"/>
    <property type="match status" value="1"/>
</dbReference>
<dbReference type="InterPro" id="IPR003148">
    <property type="entry name" value="RCK_N"/>
</dbReference>
<proteinExistence type="predicted"/>
<reference evidence="1 2" key="1">
    <citation type="submission" date="2024-06" db="EMBL/GenBank/DDBJ databases">
        <authorList>
            <person name="Li F."/>
        </authorList>
    </citation>
    <scope>NUCLEOTIDE SEQUENCE [LARGE SCALE GENOMIC DNA]</scope>
    <source>
        <strain evidence="1 2">GXAS 311</strain>
    </source>
</reference>
<dbReference type="Proteomes" id="UP001548189">
    <property type="component" value="Unassembled WGS sequence"/>
</dbReference>
<keyword evidence="2" id="KW-1185">Reference proteome</keyword>
<dbReference type="InterPro" id="IPR038770">
    <property type="entry name" value="Na+/solute_symporter_sf"/>
</dbReference>
<evidence type="ECO:0000313" key="2">
    <source>
        <dbReference type="Proteomes" id="UP001548189"/>
    </source>
</evidence>
<dbReference type="InterPro" id="IPR036291">
    <property type="entry name" value="NAD(P)-bd_dom_sf"/>
</dbReference>
<name>A0ABV2BSC0_9GAMM</name>
<sequence>MDFIWILFAFVFGAFAKFIKLPPLIGYLVAGFLLHVIDIEAGDNLKLLSDLGITLMLFTIGLKLNLGELLRKEVWIGTLSNMLLWIILVSVMLVALASYLSSSVWQLSLSQTSIIAFALSFSSTVCVVKILEESGELKLKHSKIAIAILVMQDIVAVVFMVIATGALPSIWAIGLFALFFFKPALNYLLDKMGHGELLPLMGFFLALGTYELFDLVGIKGDLGALVAGVLLSGHAKATELYKSLMSFKDLFLIGFFLSIGFIALPNMEMTLIALLLTLVMPIKSLVYFFVFARLRLRARTAYLSSLVLSNYSEFGLIVIALCISQNIIEKEWLVILAMSVSFSFVLTSVFYRNAHHLYTKYNDFIRRFEDESLLNEKAVVIPDNIEILVIGMGRVGRGTYHSLTDNSDAKVWGMDADLERVNLLKSQNCQIFFADGEDADFWRHIPLQHLKLILVALPNIQDIKNINEQLKVVGYQGKVAAVARYDDQIESLQGCQLDKIYNFYTEVGVGFARESLALLNDEKTI</sequence>
<gene>
    <name evidence="1" type="ORF">ABVT43_06860</name>
</gene>